<evidence type="ECO:0000256" key="3">
    <source>
        <dbReference type="ARBA" id="ARBA00022475"/>
    </source>
</evidence>
<dbReference type="RefSeq" id="WP_277732985.1">
    <property type="nucleotide sequence ID" value="NZ_CP120733.1"/>
</dbReference>
<reference evidence="8 9" key="1">
    <citation type="submission" date="2023-03" db="EMBL/GenBank/DDBJ databases">
        <title>Complete genome sequence of Tepidibacter sp. SWIR-1, isolated from a deep-sea hydrothermal vent.</title>
        <authorList>
            <person name="Li X."/>
        </authorList>
    </citation>
    <scope>NUCLEOTIDE SEQUENCE [LARGE SCALE GENOMIC DNA]</scope>
    <source>
        <strain evidence="8 9">SWIR-1</strain>
    </source>
</reference>
<comment type="subcellular location">
    <subcellularLocation>
        <location evidence="1">Cell membrane</location>
        <topology evidence="1">Multi-pass membrane protein</topology>
    </subcellularLocation>
</comment>
<dbReference type="EMBL" id="CP120733">
    <property type="protein sequence ID" value="WFD11021.1"/>
    <property type="molecule type" value="Genomic_DNA"/>
</dbReference>
<evidence type="ECO:0000256" key="7">
    <source>
        <dbReference type="SAM" id="Phobius"/>
    </source>
</evidence>
<feature type="transmembrane region" description="Helical" evidence="7">
    <location>
        <begin position="111"/>
        <end position="131"/>
    </location>
</feature>
<evidence type="ECO:0000256" key="5">
    <source>
        <dbReference type="ARBA" id="ARBA00022989"/>
    </source>
</evidence>
<feature type="transmembrane region" description="Helical" evidence="7">
    <location>
        <begin position="161"/>
        <end position="177"/>
    </location>
</feature>
<feature type="transmembrane region" description="Helical" evidence="7">
    <location>
        <begin position="76"/>
        <end position="99"/>
    </location>
</feature>
<keyword evidence="9" id="KW-1185">Reference proteome</keyword>
<feature type="transmembrane region" description="Helical" evidence="7">
    <location>
        <begin position="7"/>
        <end position="29"/>
    </location>
</feature>
<keyword evidence="6 7" id="KW-0472">Membrane</keyword>
<name>A0ABY8EDK9_9FIRM</name>
<evidence type="ECO:0000256" key="4">
    <source>
        <dbReference type="ARBA" id="ARBA00022692"/>
    </source>
</evidence>
<organism evidence="8 9">
    <name type="scientific">Tepidibacter hydrothermalis</name>
    <dbReference type="NCBI Taxonomy" id="3036126"/>
    <lineage>
        <taxon>Bacteria</taxon>
        <taxon>Bacillati</taxon>
        <taxon>Bacillota</taxon>
        <taxon>Clostridia</taxon>
        <taxon>Peptostreptococcales</taxon>
        <taxon>Peptostreptococcaceae</taxon>
        <taxon>Tepidibacter</taxon>
    </lineage>
</organism>
<gene>
    <name evidence="8" type="ORF">P4S50_02805</name>
</gene>
<dbReference type="InterPro" id="IPR003370">
    <property type="entry name" value="Chromate_transpt"/>
</dbReference>
<accession>A0ABY8EDK9</accession>
<keyword evidence="5 7" id="KW-1133">Transmembrane helix</keyword>
<dbReference type="Proteomes" id="UP001222800">
    <property type="component" value="Chromosome"/>
</dbReference>
<evidence type="ECO:0000256" key="2">
    <source>
        <dbReference type="ARBA" id="ARBA00005262"/>
    </source>
</evidence>
<evidence type="ECO:0000313" key="8">
    <source>
        <dbReference type="EMBL" id="WFD11021.1"/>
    </source>
</evidence>
<evidence type="ECO:0000313" key="9">
    <source>
        <dbReference type="Proteomes" id="UP001222800"/>
    </source>
</evidence>
<comment type="similarity">
    <text evidence="2">Belongs to the chromate ion transporter (CHR) (TC 2.A.51) family.</text>
</comment>
<dbReference type="PANTHER" id="PTHR43663">
    <property type="entry name" value="CHROMATE TRANSPORT PROTEIN-RELATED"/>
    <property type="match status" value="1"/>
</dbReference>
<sequence>MDKFLDLFKIFIAFFKIGAFSFGGGYAMLPFIEREIVNKNGWLSPKEFLDVLAISQVSPGPIAINSATFIGYKYNFILGSIFATLGVIFFSIIVINLVAPSLEKYKTNKNISTVFKTLRPITIGFILSAFYSTYEKSVSDLFSVCIFLVSFMLLNSKKIHPVFIIMFSGFIGIILKGA</sequence>
<dbReference type="PANTHER" id="PTHR43663:SF1">
    <property type="entry name" value="CHROMATE TRANSPORTER"/>
    <property type="match status" value="1"/>
</dbReference>
<keyword evidence="4 7" id="KW-0812">Transmembrane</keyword>
<protein>
    <submittedName>
        <fullName evidence="8">Chromate transporter</fullName>
    </submittedName>
</protein>
<dbReference type="Pfam" id="PF02417">
    <property type="entry name" value="Chromate_transp"/>
    <property type="match status" value="1"/>
</dbReference>
<keyword evidence="3" id="KW-1003">Cell membrane</keyword>
<dbReference type="InterPro" id="IPR052518">
    <property type="entry name" value="CHR_Transporter"/>
</dbReference>
<proteinExistence type="inferred from homology"/>
<evidence type="ECO:0000256" key="1">
    <source>
        <dbReference type="ARBA" id="ARBA00004651"/>
    </source>
</evidence>
<evidence type="ECO:0000256" key="6">
    <source>
        <dbReference type="ARBA" id="ARBA00023136"/>
    </source>
</evidence>